<dbReference type="Proteomes" id="UP000018144">
    <property type="component" value="Unassembled WGS sequence"/>
</dbReference>
<dbReference type="EMBL" id="HF935888">
    <property type="protein sequence ID" value="CCX13727.1"/>
    <property type="molecule type" value="Genomic_DNA"/>
</dbReference>
<dbReference type="GO" id="GO:0006313">
    <property type="term" value="P:DNA transposition"/>
    <property type="evidence" value="ECO:0007669"/>
    <property type="project" value="InterPro"/>
</dbReference>
<dbReference type="eggNOG" id="ENOG502SSV3">
    <property type="taxonomic scope" value="Eukaryota"/>
</dbReference>
<evidence type="ECO:0000313" key="5">
    <source>
        <dbReference type="EMBL" id="CCX13727.1"/>
    </source>
</evidence>
<keyword evidence="6" id="KW-1185">Reference proteome</keyword>
<accession>U4L8H6</accession>
<reference evidence="5 6" key="1">
    <citation type="journal article" date="2013" name="PLoS Genet.">
        <title>The genome and development-dependent transcriptomes of Pyronema confluens: a window into fungal evolution.</title>
        <authorList>
            <person name="Traeger S."/>
            <person name="Altegoer F."/>
            <person name="Freitag M."/>
            <person name="Gabaldon T."/>
            <person name="Kempken F."/>
            <person name="Kumar A."/>
            <person name="Marcet-Houben M."/>
            <person name="Poggeler S."/>
            <person name="Stajich J.E."/>
            <person name="Nowrousian M."/>
        </authorList>
    </citation>
    <scope>NUCLEOTIDE SEQUENCE [LARGE SCALE GENOMIC DNA]</scope>
    <source>
        <strain evidence="6">CBS 100304</strain>
        <tissue evidence="5">Vegetative mycelium</tissue>
    </source>
</reference>
<evidence type="ECO:0000256" key="1">
    <source>
        <dbReference type="ARBA" id="ARBA00022578"/>
    </source>
</evidence>
<keyword evidence="3" id="KW-0233">DNA recombination</keyword>
<keyword evidence="2" id="KW-0238">DNA-binding</keyword>
<evidence type="ECO:0000256" key="4">
    <source>
        <dbReference type="SAM" id="MobiDB-lite"/>
    </source>
</evidence>
<gene>
    <name evidence="5" type="ORF">PCON_13320</name>
</gene>
<evidence type="ECO:0000313" key="6">
    <source>
        <dbReference type="Proteomes" id="UP000018144"/>
    </source>
</evidence>
<evidence type="ECO:0000256" key="2">
    <source>
        <dbReference type="ARBA" id="ARBA00023125"/>
    </source>
</evidence>
<dbReference type="PANTHER" id="PTHR33217">
    <property type="entry name" value="TRANSPOSASE FOR INSERTION SEQUENCE ELEMENT IS1081"/>
    <property type="match status" value="1"/>
</dbReference>
<evidence type="ECO:0000256" key="3">
    <source>
        <dbReference type="ARBA" id="ARBA00023172"/>
    </source>
</evidence>
<organism evidence="5 6">
    <name type="scientific">Pyronema omphalodes (strain CBS 100304)</name>
    <name type="common">Pyronema confluens</name>
    <dbReference type="NCBI Taxonomy" id="1076935"/>
    <lineage>
        <taxon>Eukaryota</taxon>
        <taxon>Fungi</taxon>
        <taxon>Dikarya</taxon>
        <taxon>Ascomycota</taxon>
        <taxon>Pezizomycotina</taxon>
        <taxon>Pezizomycetes</taxon>
        <taxon>Pezizales</taxon>
        <taxon>Pyronemataceae</taxon>
        <taxon>Pyronema</taxon>
    </lineage>
</organism>
<dbReference type="PANTHER" id="PTHR33217:SF8">
    <property type="entry name" value="MUTATOR FAMILY TRANSPOSASE"/>
    <property type="match status" value="1"/>
</dbReference>
<dbReference type="AlphaFoldDB" id="U4L8H6"/>
<proteinExistence type="predicted"/>
<protein>
    <submittedName>
        <fullName evidence="5">Similar to Probable transposase for insertion sequence element ISRM3-like acc. no. P55620</fullName>
    </submittedName>
</protein>
<dbReference type="OMA" id="WISQNEG"/>
<dbReference type="GO" id="GO:0003677">
    <property type="term" value="F:DNA binding"/>
    <property type="evidence" value="ECO:0007669"/>
    <property type="project" value="UniProtKB-KW"/>
</dbReference>
<keyword evidence="1" id="KW-0815">Transposition</keyword>
<dbReference type="OrthoDB" id="10262298at2759"/>
<dbReference type="GO" id="GO:0004803">
    <property type="term" value="F:transposase activity"/>
    <property type="evidence" value="ECO:0007669"/>
    <property type="project" value="InterPro"/>
</dbReference>
<sequence>MGMFTKEQLRQFISENNIQTAGDVQNALKNLFAETLQEFMEAELETHLGYAKHDTKNKKTSNSRNGKLPAKTVTTELGEVQVSTPRDREGSFEPQIVKKHQNDVSGIENQIISMYAKGMSTRDIQAHYNQVYGVDLSPTLVSNITDRILPLIEQWQNRPLQQVYAVVFMDAIHYKVRQDNAIVNKAAYMVIGIDLEGHKDVLGMWIGEHESSKFWLGVLNDLKSRGVKDILINCVDNLNGFSEAIAAVYPQTDVQKCIVHQIRNSMKHVPYKDMKAVAAALKPIYKAVNEQAAAAAMDEFEAVWGKKYPHIVRSWRSNWTELTAFFQYPQELRKIIYTTNVIEGYHRQLRKVTKGKTIFPSDDALLKMLYLSTMDVMKKWTGRILGWGQILLQLSIHFGERVTPYMH</sequence>
<name>U4L8H6_PYROM</name>
<dbReference type="PROSITE" id="PS01007">
    <property type="entry name" value="TRANSPOSASE_MUTATOR"/>
    <property type="match status" value="1"/>
</dbReference>
<dbReference type="Pfam" id="PF00872">
    <property type="entry name" value="Transposase_mut"/>
    <property type="match status" value="1"/>
</dbReference>
<dbReference type="InterPro" id="IPR001207">
    <property type="entry name" value="Transposase_mutator"/>
</dbReference>
<dbReference type="NCBIfam" id="NF033543">
    <property type="entry name" value="transpos_IS256"/>
    <property type="match status" value="1"/>
</dbReference>
<feature type="region of interest" description="Disordered" evidence="4">
    <location>
        <begin position="52"/>
        <end position="75"/>
    </location>
</feature>